<feature type="region of interest" description="Disordered" evidence="1">
    <location>
        <begin position="145"/>
        <end position="172"/>
    </location>
</feature>
<reference evidence="2" key="1">
    <citation type="journal article" date="2022" name="bioRxiv">
        <title>Sequencing and chromosome-scale assembly of the giantPleurodeles waltlgenome.</title>
        <authorList>
            <person name="Brown T."/>
            <person name="Elewa A."/>
            <person name="Iarovenko S."/>
            <person name="Subramanian E."/>
            <person name="Araus A.J."/>
            <person name="Petzold A."/>
            <person name="Susuki M."/>
            <person name="Suzuki K.-i.T."/>
            <person name="Hayashi T."/>
            <person name="Toyoda A."/>
            <person name="Oliveira C."/>
            <person name="Osipova E."/>
            <person name="Leigh N.D."/>
            <person name="Simon A."/>
            <person name="Yun M.H."/>
        </authorList>
    </citation>
    <scope>NUCLEOTIDE SEQUENCE</scope>
    <source>
        <strain evidence="2">20211129_DDA</strain>
        <tissue evidence="2">Liver</tissue>
    </source>
</reference>
<sequence length="236" mass="25777">MPDHVPTRELSQIETLEPGVETYGEEGSCWRRAALEVRKVRNLASRVVLRGVNGGSTGRGSTSEETSVPLARQKDLAPAVKGGWQRPPALLENWLEMPKASEDKWHSVLRGRGSTALKNTGEGRFEEHPLQVDARVRGLFGGASDLINQGRQTKDSPKKAKTTPGRKRPLSQVAARGRKKKLCRYLQRINPSLRSFFKERGSAEPLVATVSTLQVGTSPILLILEPIQSSLGAGGQ</sequence>
<comment type="caution">
    <text evidence="2">The sequence shown here is derived from an EMBL/GenBank/DDBJ whole genome shotgun (WGS) entry which is preliminary data.</text>
</comment>
<organism evidence="2 3">
    <name type="scientific">Pleurodeles waltl</name>
    <name type="common">Iberian ribbed newt</name>
    <dbReference type="NCBI Taxonomy" id="8319"/>
    <lineage>
        <taxon>Eukaryota</taxon>
        <taxon>Metazoa</taxon>
        <taxon>Chordata</taxon>
        <taxon>Craniata</taxon>
        <taxon>Vertebrata</taxon>
        <taxon>Euteleostomi</taxon>
        <taxon>Amphibia</taxon>
        <taxon>Batrachia</taxon>
        <taxon>Caudata</taxon>
        <taxon>Salamandroidea</taxon>
        <taxon>Salamandridae</taxon>
        <taxon>Pleurodelinae</taxon>
        <taxon>Pleurodeles</taxon>
    </lineage>
</organism>
<protein>
    <submittedName>
        <fullName evidence="2">Uncharacterized protein</fullName>
    </submittedName>
</protein>
<name>A0AAV7NNA4_PLEWA</name>
<feature type="compositionally biased region" description="Basic residues" evidence="1">
    <location>
        <begin position="159"/>
        <end position="169"/>
    </location>
</feature>
<evidence type="ECO:0000313" key="3">
    <source>
        <dbReference type="Proteomes" id="UP001066276"/>
    </source>
</evidence>
<dbReference type="AlphaFoldDB" id="A0AAV7NNA4"/>
<accession>A0AAV7NNA4</accession>
<dbReference type="Proteomes" id="UP001066276">
    <property type="component" value="Chromosome 8"/>
</dbReference>
<proteinExistence type="predicted"/>
<evidence type="ECO:0000313" key="2">
    <source>
        <dbReference type="EMBL" id="KAJ1117507.1"/>
    </source>
</evidence>
<gene>
    <name evidence="2" type="ORF">NDU88_005706</name>
</gene>
<evidence type="ECO:0000256" key="1">
    <source>
        <dbReference type="SAM" id="MobiDB-lite"/>
    </source>
</evidence>
<keyword evidence="3" id="KW-1185">Reference proteome</keyword>
<dbReference type="EMBL" id="JANPWB010000012">
    <property type="protein sequence ID" value="KAJ1117507.1"/>
    <property type="molecule type" value="Genomic_DNA"/>
</dbReference>